<reference evidence="1 2" key="1">
    <citation type="submission" date="2016-04" db="EMBL/GenBank/DDBJ databases">
        <title>Draft Genome Sequences of Staphylococcus capitis Strain H36, S. capitis Strain H65, S. cohnii Strain H62, S. hominis Strain H69, Mycobacterium iranicum Strain H39, Plantibacter sp. Strain H53, Pseudomonas oryzihabitans Strain H72, and Microbacterium sp. Strain H83, isolated from residential settings.</title>
        <authorList>
            <person name="Lymperopoulou D."/>
            <person name="Adams R.I."/>
            <person name="Lindow S."/>
            <person name="Coil D.A."/>
            <person name="Jospin G."/>
            <person name="Eisen J.A."/>
        </authorList>
    </citation>
    <scope>NUCLEOTIDE SEQUENCE [LARGE SCALE GENOMIC DNA]</scope>
    <source>
        <strain evidence="1 2">H72</strain>
    </source>
</reference>
<protein>
    <recommendedName>
        <fullName evidence="3">MFS transporter</fullName>
    </recommendedName>
</protein>
<evidence type="ECO:0000313" key="2">
    <source>
        <dbReference type="Proteomes" id="UP000078356"/>
    </source>
</evidence>
<dbReference type="EMBL" id="LWCR01000032">
    <property type="protein sequence ID" value="OAN26798.1"/>
    <property type="molecule type" value="Genomic_DNA"/>
</dbReference>
<evidence type="ECO:0008006" key="3">
    <source>
        <dbReference type="Google" id="ProtNLM"/>
    </source>
</evidence>
<comment type="caution">
    <text evidence="1">The sequence shown here is derived from an EMBL/GenBank/DDBJ whole genome shotgun (WGS) entry which is preliminary data.</text>
</comment>
<gene>
    <name evidence="1" type="ORF">A4V15_22495</name>
</gene>
<sequence>MARLGTSSGSPAIDHGLGNRTLSPAPLIQTRWLGTADIIRFALGAFLLCLLTAEQTFGAIGLQQTLGIAVDQLQSFYGILLIGTIFSALTEGSKTLAPLI</sequence>
<proteinExistence type="predicted"/>
<dbReference type="Proteomes" id="UP000078356">
    <property type="component" value="Unassembled WGS sequence"/>
</dbReference>
<evidence type="ECO:0000313" key="1">
    <source>
        <dbReference type="EMBL" id="OAN26798.1"/>
    </source>
</evidence>
<organism evidence="1 2">
    <name type="scientific">Pseudomonas oryzihabitans</name>
    <dbReference type="NCBI Taxonomy" id="47885"/>
    <lineage>
        <taxon>Bacteria</taxon>
        <taxon>Pseudomonadati</taxon>
        <taxon>Pseudomonadota</taxon>
        <taxon>Gammaproteobacteria</taxon>
        <taxon>Pseudomonadales</taxon>
        <taxon>Pseudomonadaceae</taxon>
        <taxon>Pseudomonas</taxon>
    </lineage>
</organism>
<name>A0A178LAS8_9PSED</name>
<accession>A0A178LAS8</accession>
<dbReference type="AlphaFoldDB" id="A0A178LAS8"/>